<dbReference type="EMBL" id="KZ293710">
    <property type="protein sequence ID" value="PBK83007.1"/>
    <property type="molecule type" value="Genomic_DNA"/>
</dbReference>
<proteinExistence type="predicted"/>
<evidence type="ECO:0000313" key="1">
    <source>
        <dbReference type="EMBL" id="PBK83007.1"/>
    </source>
</evidence>
<dbReference type="AlphaFoldDB" id="A0A2H3D1W1"/>
<gene>
    <name evidence="1" type="ORF">ARMGADRAFT_1089749</name>
</gene>
<organism evidence="1 2">
    <name type="scientific">Armillaria gallica</name>
    <name type="common">Bulbous honey fungus</name>
    <name type="synonym">Armillaria bulbosa</name>
    <dbReference type="NCBI Taxonomy" id="47427"/>
    <lineage>
        <taxon>Eukaryota</taxon>
        <taxon>Fungi</taxon>
        <taxon>Dikarya</taxon>
        <taxon>Basidiomycota</taxon>
        <taxon>Agaricomycotina</taxon>
        <taxon>Agaricomycetes</taxon>
        <taxon>Agaricomycetidae</taxon>
        <taxon>Agaricales</taxon>
        <taxon>Marasmiineae</taxon>
        <taxon>Physalacriaceae</taxon>
        <taxon>Armillaria</taxon>
    </lineage>
</organism>
<dbReference type="Proteomes" id="UP000217790">
    <property type="component" value="Unassembled WGS sequence"/>
</dbReference>
<name>A0A2H3D1W1_ARMGA</name>
<evidence type="ECO:0000313" key="2">
    <source>
        <dbReference type="Proteomes" id="UP000217790"/>
    </source>
</evidence>
<protein>
    <submittedName>
        <fullName evidence="1">Uncharacterized protein</fullName>
    </submittedName>
</protein>
<accession>A0A2H3D1W1</accession>
<sequence length="97" mass="10397">MKPLLFLSEALLVQRDAFPQTPEAADEDCRMQDMTRFRSGGESGASDGDALLSSEGCRVRGQGRVAQTHDLNRVLARFGSGNLSSSPSLNALPPVYA</sequence>
<keyword evidence="2" id="KW-1185">Reference proteome</keyword>
<dbReference type="InParanoid" id="A0A2H3D1W1"/>
<reference evidence="2" key="1">
    <citation type="journal article" date="2017" name="Nat. Ecol. Evol.">
        <title>Genome expansion and lineage-specific genetic innovations in the forest pathogenic fungi Armillaria.</title>
        <authorList>
            <person name="Sipos G."/>
            <person name="Prasanna A.N."/>
            <person name="Walter M.C."/>
            <person name="O'Connor E."/>
            <person name="Balint B."/>
            <person name="Krizsan K."/>
            <person name="Kiss B."/>
            <person name="Hess J."/>
            <person name="Varga T."/>
            <person name="Slot J."/>
            <person name="Riley R."/>
            <person name="Boka B."/>
            <person name="Rigling D."/>
            <person name="Barry K."/>
            <person name="Lee J."/>
            <person name="Mihaltcheva S."/>
            <person name="LaButti K."/>
            <person name="Lipzen A."/>
            <person name="Waldron R."/>
            <person name="Moloney N.M."/>
            <person name="Sperisen C."/>
            <person name="Kredics L."/>
            <person name="Vagvoelgyi C."/>
            <person name="Patrignani A."/>
            <person name="Fitzpatrick D."/>
            <person name="Nagy I."/>
            <person name="Doyle S."/>
            <person name="Anderson J.B."/>
            <person name="Grigoriev I.V."/>
            <person name="Gueldener U."/>
            <person name="Muensterkoetter M."/>
            <person name="Nagy L.G."/>
        </authorList>
    </citation>
    <scope>NUCLEOTIDE SEQUENCE [LARGE SCALE GENOMIC DNA]</scope>
    <source>
        <strain evidence="2">Ar21-2</strain>
    </source>
</reference>